<evidence type="ECO:0000313" key="2">
    <source>
        <dbReference type="EMBL" id="OTN94600.1"/>
    </source>
</evidence>
<keyword evidence="1" id="KW-1133">Transmembrane helix</keyword>
<accession>A0A242BHF3</accession>
<proteinExistence type="predicted"/>
<feature type="transmembrane region" description="Helical" evidence="1">
    <location>
        <begin position="12"/>
        <end position="33"/>
    </location>
</feature>
<sequence>MKKNDKDFLEGKFCTIVLPILLSIIVSIVYKLLVN</sequence>
<reference evidence="2 3" key="1">
    <citation type="submission" date="2017-05" db="EMBL/GenBank/DDBJ databases">
        <title>The Genome Sequence of Enterococcus faecium 7H8_DIV0219.</title>
        <authorList>
            <consortium name="The Broad Institute Genomics Platform"/>
            <consortium name="The Broad Institute Genomic Center for Infectious Diseases"/>
            <person name="Earl A."/>
            <person name="Manson A."/>
            <person name="Schwartman J."/>
            <person name="Gilmore M."/>
            <person name="Abouelleil A."/>
            <person name="Cao P."/>
            <person name="Chapman S."/>
            <person name="Cusick C."/>
            <person name="Shea T."/>
            <person name="Young S."/>
            <person name="Neafsey D."/>
            <person name="Nusbaum C."/>
            <person name="Birren B."/>
        </authorList>
    </citation>
    <scope>NUCLEOTIDE SEQUENCE [LARGE SCALE GENOMIC DNA]</scope>
    <source>
        <strain evidence="2 3">7H8_DIV0219</strain>
    </source>
</reference>
<name>A0A242BHF3_ENTFC</name>
<dbReference type="EMBL" id="NGKW01000002">
    <property type="protein sequence ID" value="OTN94600.1"/>
    <property type="molecule type" value="Genomic_DNA"/>
</dbReference>
<dbReference type="AlphaFoldDB" id="A0A242BHF3"/>
<evidence type="ECO:0000256" key="1">
    <source>
        <dbReference type="SAM" id="Phobius"/>
    </source>
</evidence>
<keyword evidence="1" id="KW-0812">Transmembrane</keyword>
<keyword evidence="1" id="KW-0472">Membrane</keyword>
<evidence type="ECO:0000313" key="3">
    <source>
        <dbReference type="Proteomes" id="UP000194885"/>
    </source>
</evidence>
<gene>
    <name evidence="2" type="ORF">A5810_000843</name>
</gene>
<dbReference type="Proteomes" id="UP000194885">
    <property type="component" value="Unassembled WGS sequence"/>
</dbReference>
<organism evidence="2 3">
    <name type="scientific">Enterococcus faecium</name>
    <name type="common">Streptococcus faecium</name>
    <dbReference type="NCBI Taxonomy" id="1352"/>
    <lineage>
        <taxon>Bacteria</taxon>
        <taxon>Bacillati</taxon>
        <taxon>Bacillota</taxon>
        <taxon>Bacilli</taxon>
        <taxon>Lactobacillales</taxon>
        <taxon>Enterococcaceae</taxon>
        <taxon>Enterococcus</taxon>
    </lineage>
</organism>
<comment type="caution">
    <text evidence="2">The sequence shown here is derived from an EMBL/GenBank/DDBJ whole genome shotgun (WGS) entry which is preliminary data.</text>
</comment>
<protein>
    <submittedName>
        <fullName evidence="2">Uncharacterized protein</fullName>
    </submittedName>
</protein>